<evidence type="ECO:0000313" key="2">
    <source>
        <dbReference type="EMBL" id="SVD92828.1"/>
    </source>
</evidence>
<gene>
    <name evidence="2" type="ORF">METZ01_LOCUS445682</name>
</gene>
<organism evidence="2">
    <name type="scientific">marine metagenome</name>
    <dbReference type="NCBI Taxonomy" id="408172"/>
    <lineage>
        <taxon>unclassified sequences</taxon>
        <taxon>metagenomes</taxon>
        <taxon>ecological metagenomes</taxon>
    </lineage>
</organism>
<dbReference type="EMBL" id="UINC01182552">
    <property type="protein sequence ID" value="SVD92828.1"/>
    <property type="molecule type" value="Genomic_DNA"/>
</dbReference>
<proteinExistence type="predicted"/>
<name>A0A382ZDP5_9ZZZZ</name>
<protein>
    <submittedName>
        <fullName evidence="2">Uncharacterized protein</fullName>
    </submittedName>
</protein>
<evidence type="ECO:0000256" key="1">
    <source>
        <dbReference type="SAM" id="Coils"/>
    </source>
</evidence>
<feature type="coiled-coil region" evidence="1">
    <location>
        <begin position="2"/>
        <end position="29"/>
    </location>
</feature>
<accession>A0A382ZDP5</accession>
<reference evidence="2" key="1">
    <citation type="submission" date="2018-05" db="EMBL/GenBank/DDBJ databases">
        <authorList>
            <person name="Lanie J.A."/>
            <person name="Ng W.-L."/>
            <person name="Kazmierczak K.M."/>
            <person name="Andrzejewski T.M."/>
            <person name="Davidsen T.M."/>
            <person name="Wayne K.J."/>
            <person name="Tettelin H."/>
            <person name="Glass J.I."/>
            <person name="Rusch D."/>
            <person name="Podicherti R."/>
            <person name="Tsui H.-C.T."/>
            <person name="Winkler M.E."/>
        </authorList>
    </citation>
    <scope>NUCLEOTIDE SEQUENCE</scope>
</reference>
<feature type="non-terminal residue" evidence="2">
    <location>
        <position position="1"/>
    </location>
</feature>
<sequence>AAEEAQAAADEAAADVAEFLQAVAAAEAEKAAQAATVTVSADGTQMQIKDASGYTATSITTDTGVTITMDKEPIELAMENLAPGALQRTQTGTGETLIARKASADVVWPDFYNEDGTPATKADGQPYTIDDLVALTLAFEG</sequence>
<dbReference type="AlphaFoldDB" id="A0A382ZDP5"/>
<keyword evidence="1" id="KW-0175">Coiled coil</keyword>